<keyword evidence="5" id="KW-1185">Reference proteome</keyword>
<evidence type="ECO:0000259" key="3">
    <source>
        <dbReference type="Pfam" id="PF00144"/>
    </source>
</evidence>
<dbReference type="InterPro" id="IPR050789">
    <property type="entry name" value="Diverse_Enzym_Activities"/>
</dbReference>
<keyword evidence="1" id="KW-0812">Transmembrane</keyword>
<accession>A0ABV8ASQ7</accession>
<protein>
    <submittedName>
        <fullName evidence="4">Serine hydrolase domain-containing protein</fullName>
        <ecNumber evidence="4">3.-.-.-</ecNumber>
    </submittedName>
</protein>
<feature type="chain" id="PRO_5047145738" evidence="2">
    <location>
        <begin position="22"/>
        <end position="394"/>
    </location>
</feature>
<keyword evidence="4" id="KW-0378">Hydrolase</keyword>
<feature type="signal peptide" evidence="2">
    <location>
        <begin position="1"/>
        <end position="21"/>
    </location>
</feature>
<feature type="domain" description="Beta-lactamase-related" evidence="3">
    <location>
        <begin position="39"/>
        <end position="348"/>
    </location>
</feature>
<proteinExistence type="predicted"/>
<evidence type="ECO:0000313" key="4">
    <source>
        <dbReference type="EMBL" id="MFC3881003.1"/>
    </source>
</evidence>
<feature type="transmembrane region" description="Helical" evidence="1">
    <location>
        <begin position="365"/>
        <end position="386"/>
    </location>
</feature>
<dbReference type="RefSeq" id="WP_377906346.1">
    <property type="nucleotide sequence ID" value="NZ_JBHRZS010000007.1"/>
</dbReference>
<evidence type="ECO:0000256" key="1">
    <source>
        <dbReference type="SAM" id="Phobius"/>
    </source>
</evidence>
<dbReference type="PANTHER" id="PTHR43283:SF18">
    <property type="match status" value="1"/>
</dbReference>
<dbReference type="EC" id="3.-.-.-" evidence="4"/>
<dbReference type="PANTHER" id="PTHR43283">
    <property type="entry name" value="BETA-LACTAMASE-RELATED"/>
    <property type="match status" value="1"/>
</dbReference>
<dbReference type="GO" id="GO:0016787">
    <property type="term" value="F:hydrolase activity"/>
    <property type="evidence" value="ECO:0007669"/>
    <property type="project" value="UniProtKB-KW"/>
</dbReference>
<dbReference type="InterPro" id="IPR001466">
    <property type="entry name" value="Beta-lactam-related"/>
</dbReference>
<organism evidence="4 5">
    <name type="scientific">Algoriphagus namhaensis</name>
    <dbReference type="NCBI Taxonomy" id="915353"/>
    <lineage>
        <taxon>Bacteria</taxon>
        <taxon>Pseudomonadati</taxon>
        <taxon>Bacteroidota</taxon>
        <taxon>Cytophagia</taxon>
        <taxon>Cytophagales</taxon>
        <taxon>Cyclobacteriaceae</taxon>
        <taxon>Algoriphagus</taxon>
    </lineage>
</organism>
<gene>
    <name evidence="4" type="ORF">ACFOSV_12480</name>
</gene>
<keyword evidence="2" id="KW-0732">Signal</keyword>
<dbReference type="SUPFAM" id="SSF56601">
    <property type="entry name" value="beta-lactamase/transpeptidase-like"/>
    <property type="match status" value="1"/>
</dbReference>
<dbReference type="PROSITE" id="PS51257">
    <property type="entry name" value="PROKAR_LIPOPROTEIN"/>
    <property type="match status" value="1"/>
</dbReference>
<evidence type="ECO:0000313" key="5">
    <source>
        <dbReference type="Proteomes" id="UP001595805"/>
    </source>
</evidence>
<dbReference type="InterPro" id="IPR012338">
    <property type="entry name" value="Beta-lactam/transpept-like"/>
</dbReference>
<comment type="caution">
    <text evidence="4">The sequence shown here is derived from an EMBL/GenBank/DDBJ whole genome shotgun (WGS) entry which is preliminary data.</text>
</comment>
<dbReference type="EMBL" id="JBHRZS010000007">
    <property type="protein sequence ID" value="MFC3881003.1"/>
    <property type="molecule type" value="Genomic_DNA"/>
</dbReference>
<dbReference type="Proteomes" id="UP001595805">
    <property type="component" value="Unassembled WGS sequence"/>
</dbReference>
<keyword evidence="1" id="KW-0472">Membrane</keyword>
<evidence type="ECO:0000256" key="2">
    <source>
        <dbReference type="SAM" id="SignalP"/>
    </source>
</evidence>
<keyword evidence="1" id="KW-1133">Transmembrane helix</keyword>
<reference evidence="5" key="1">
    <citation type="journal article" date="2019" name="Int. J. Syst. Evol. Microbiol.">
        <title>The Global Catalogue of Microorganisms (GCM) 10K type strain sequencing project: providing services to taxonomists for standard genome sequencing and annotation.</title>
        <authorList>
            <consortium name="The Broad Institute Genomics Platform"/>
            <consortium name="The Broad Institute Genome Sequencing Center for Infectious Disease"/>
            <person name="Wu L."/>
            <person name="Ma J."/>
        </authorList>
    </citation>
    <scope>NUCLEOTIDE SEQUENCE [LARGE SCALE GENOMIC DNA]</scope>
    <source>
        <strain evidence="5">CCUG 60523</strain>
    </source>
</reference>
<sequence length="394" mass="44640">MKKLQSYFIFILSALFSCTGADEGSFDSLTGWDIEKESFDASVEEQAKELDIPGLSLVVINDGVQVHRVNYGFADVAHQVPVSDQTIFEAASISKPVFAYLVMKFVDEGKLDLDRPLYQYYPHPDLENEPWSKLLTARLILSHQSGLPNWREDDPDQILRFEFEPGTAYGYSGEAYQYLAEVLREIENTDWDGLEAAFQAKVAQPLGMEHTVFIQNEYTRINKAQPYDLEGNLIDWENDYWFQKNDSVFVAPASVHSEPGDFGKWMTAIMNKEGLSEEAFESMLTRQVDIPDAPFKSAYTLGFVNLEVPGFDIIMHTGNNEGFTSYFLMDTTKKWGYVLFTNSEYGEELGLLLLLQLVTGPKIKVLFALAGILLLGMTIGIFYGIYRLIKFVLT</sequence>
<name>A0ABV8ASQ7_9BACT</name>
<dbReference type="Pfam" id="PF00144">
    <property type="entry name" value="Beta-lactamase"/>
    <property type="match status" value="1"/>
</dbReference>
<dbReference type="Gene3D" id="3.40.710.10">
    <property type="entry name" value="DD-peptidase/beta-lactamase superfamily"/>
    <property type="match status" value="1"/>
</dbReference>